<organism>
    <name type="scientific">Branchiostoma floridae</name>
    <name type="common">Florida lancelet</name>
    <name type="synonym">Amphioxus</name>
    <dbReference type="NCBI Taxonomy" id="7739"/>
    <lineage>
        <taxon>Eukaryota</taxon>
        <taxon>Metazoa</taxon>
        <taxon>Chordata</taxon>
        <taxon>Cephalochordata</taxon>
        <taxon>Leptocardii</taxon>
        <taxon>Amphioxiformes</taxon>
        <taxon>Branchiostomatidae</taxon>
        <taxon>Branchiostoma</taxon>
    </lineage>
</organism>
<sequence length="68" mass="7094">CCTGSYCPSTSALPVACPPGTYTTQDNQTLLFVCLFVVCCTGSYCPSTSALPVTCPPGTYTTQDNQTL</sequence>
<accession>C3ZVB4</accession>
<name>C3ZVB4_BRAFL</name>
<feature type="non-terminal residue" evidence="1">
    <location>
        <position position="68"/>
    </location>
</feature>
<dbReference type="AlphaFoldDB" id="C3ZVB4"/>
<reference evidence="1" key="1">
    <citation type="journal article" date="2008" name="Nature">
        <title>The amphioxus genome and the evolution of the chordate karyotype.</title>
        <authorList>
            <consortium name="US DOE Joint Genome Institute (JGI-PGF)"/>
            <person name="Putnam N.H."/>
            <person name="Butts T."/>
            <person name="Ferrier D.E.K."/>
            <person name="Furlong R.F."/>
            <person name="Hellsten U."/>
            <person name="Kawashima T."/>
            <person name="Robinson-Rechavi M."/>
            <person name="Shoguchi E."/>
            <person name="Terry A."/>
            <person name="Yu J.-K."/>
            <person name="Benito-Gutierrez E.L."/>
            <person name="Dubchak I."/>
            <person name="Garcia-Fernandez J."/>
            <person name="Gibson-Brown J.J."/>
            <person name="Grigoriev I.V."/>
            <person name="Horton A.C."/>
            <person name="de Jong P.J."/>
            <person name="Jurka J."/>
            <person name="Kapitonov V.V."/>
            <person name="Kohara Y."/>
            <person name="Kuroki Y."/>
            <person name="Lindquist E."/>
            <person name="Lucas S."/>
            <person name="Osoegawa K."/>
            <person name="Pennacchio L.A."/>
            <person name="Salamov A.A."/>
            <person name="Satou Y."/>
            <person name="Sauka-Spengler T."/>
            <person name="Schmutz J."/>
            <person name="Shin-I T."/>
            <person name="Toyoda A."/>
            <person name="Bronner-Fraser M."/>
            <person name="Fujiyama A."/>
            <person name="Holland L.Z."/>
            <person name="Holland P.W.H."/>
            <person name="Satoh N."/>
            <person name="Rokhsar D.S."/>
        </authorList>
    </citation>
    <scope>NUCLEOTIDE SEQUENCE [LARGE SCALE GENOMIC DNA]</scope>
    <source>
        <strain evidence="1">S238N-H82</strain>
        <tissue evidence="1">Testes</tissue>
    </source>
</reference>
<evidence type="ECO:0000313" key="1">
    <source>
        <dbReference type="EMBL" id="EEN43504.1"/>
    </source>
</evidence>
<gene>
    <name evidence="1" type="ORF">BRAFLDRAFT_237052</name>
</gene>
<dbReference type="InParanoid" id="C3ZVB4"/>
<feature type="non-terminal residue" evidence="1">
    <location>
        <position position="1"/>
    </location>
</feature>
<dbReference type="EMBL" id="GG666688">
    <property type="protein sequence ID" value="EEN43504.1"/>
    <property type="molecule type" value="Genomic_DNA"/>
</dbReference>
<protein>
    <submittedName>
        <fullName evidence="1">Uncharacterized protein</fullName>
    </submittedName>
</protein>
<proteinExistence type="predicted"/>